<dbReference type="EMBL" id="KU878088">
    <property type="protein sequence ID" value="AMS01371.1"/>
    <property type="molecule type" value="Genomic_DNA"/>
</dbReference>
<accession>A0A172JIJ7</accession>
<dbReference type="KEGG" id="vg:29059005"/>
<proteinExistence type="predicted"/>
<reference evidence="1 2" key="1">
    <citation type="journal article" date="2016" name="Virology">
        <title>The genome of AR9, a giant transducing Bacillus phage encoding two multisubunit RNA polymerases.</title>
        <authorList>
            <person name="Lavysh D."/>
            <person name="Sokolova M."/>
            <person name="Minakhin L."/>
            <person name="Yakunina M."/>
            <person name="Artamonova T."/>
            <person name="Kozyavkin S."/>
            <person name="Makarova K.S."/>
            <person name="Koonin E.V."/>
            <person name="Severinov K."/>
        </authorList>
    </citation>
    <scope>NUCLEOTIDE SEQUENCE [LARGE SCALE GENOMIC DNA]</scope>
</reference>
<dbReference type="GeneID" id="29059005"/>
<evidence type="ECO:0000313" key="2">
    <source>
        <dbReference type="Proteomes" id="UP000202618"/>
    </source>
</evidence>
<protein>
    <submittedName>
        <fullName evidence="1">Uncharacterized protein</fullName>
    </submittedName>
</protein>
<gene>
    <name evidence="1" type="ORF">AR9_g287</name>
</gene>
<name>A0A172JIJ7_BPPB1</name>
<dbReference type="Proteomes" id="UP000202618">
    <property type="component" value="Segment"/>
</dbReference>
<evidence type="ECO:0000313" key="1">
    <source>
        <dbReference type="EMBL" id="AMS01371.1"/>
    </source>
</evidence>
<sequence>MKEIFFISFILKTERIVEKVKVISVNENVFDQKYREKSLAFFDLISKEKFRDAYYVINNKGEENTFSITTLKNGKPMSLPESKFYQALGLNQKSVSNKDLEDIFGKTLIVISKSDFFKRVRKEIIKIERRRFWKKFKKIHDVTSIIESLQKGEEIIVEVVHRGDELIPKSSLRIEENSFCLNTGGVIKEITATEALDYIVSYIKRQTHKKDDSLREFIVNTFMS</sequence>
<dbReference type="RefSeq" id="YP_009283191.1">
    <property type="nucleotide sequence ID" value="NC_031039.1"/>
</dbReference>
<organism evidence="1 2">
    <name type="scientific">Bacillus phage AR9</name>
    <dbReference type="NCBI Taxonomy" id="1815509"/>
    <lineage>
        <taxon>Viruses</taxon>
        <taxon>Duplodnaviria</taxon>
        <taxon>Heunggongvirae</taxon>
        <taxon>Uroviricota</taxon>
        <taxon>Caudoviricetes</taxon>
        <taxon>Takahashivirus</taxon>
        <taxon>Bacillus phage PBS1</taxon>
    </lineage>
</organism>